<dbReference type="PANTHER" id="PTHR13302:SF8">
    <property type="entry name" value="CONSERVED OLIGOMERIC GOLGI COMPLEX SUBUNIT 3"/>
    <property type="match status" value="1"/>
</dbReference>
<evidence type="ECO:0000313" key="12">
    <source>
        <dbReference type="EMBL" id="KAL1635418.1"/>
    </source>
</evidence>
<proteinExistence type="inferred from homology"/>
<evidence type="ECO:0000256" key="2">
    <source>
        <dbReference type="ARBA" id="ARBA00009936"/>
    </source>
</evidence>
<sequence length="880" mass="98262">MYEDAWISGIVPEHHREPEKPRAQAHRRRVSLLKQPNESNQADVDPVEAIPDIVEEPELDNGPPQATVARRAKSFSDFYDVARAHMKKERDLEKHRLKKRSRDQLRTELDFGDWYNGISDELLDASHEEYQLYRDQLHLSHRHLDSLLESTSSALDLLSALSDSFKSVSAQTTTFQSQCEGLIADQKRVTKLADDISENLQYYTYLEPTTRRLNAPGATNFVRAEGFTDMLLNLDSCIDYMMAHPNHSESATYRSRYRLLLTRALSLIRVHFTNTLREIAADVSKRIADRQLNDTTMSALLYAKFRVGAAELKELGLEIQKRAVLPADADPDSEPEYQSLMNELYQSYAATRGRLILPLIAKKMAEISLAPSSANDLVTFARSSISYIRGICFDEYGLWEEWFVGEGGVYDFLESIMEPFYDYLRPRTIHETQLVKLCELCTLIQTRYMEEEEEEYEPVESVRLNFADLILPALEDAQTRLVFLTLSILRDEIEYYKPKPEDLDYHSRNRKPSEADQTGPVLSGKKTTNGPMMIPAGLEDEDGDSRWAFNAEAAFRDWYPTLRKAIWLLSKIYRLVNSTVFDDLAHQIVHQTTLSLYAAATQISARHSPTDSQLFLIKHLLLLKQQIVAFDIEFVAQDVSLDFSSVTSTFYELRDRGGLFNPANLVRGLVGGSLLPRVVENMLDAKAELDGRLRTVINDFTSAFAGRVTAPLTAAAKRQKKKGGGGGGGGEQAAAAAVAEVRASVEREVGFLRGKLDAYVDDLRTRETLVVAVVEQVVANYEAFWERLGDDERPGGGALSAAAAMKKGKARADEVWEPGVFAEWCAGVFRVGQFGLGAQLEGAAGAAAGQEGQEGNGGGDGDGDEDEDDDDERGGSVTST</sequence>
<feature type="compositionally biased region" description="Basic and acidic residues" evidence="9">
    <location>
        <begin position="12"/>
        <end position="22"/>
    </location>
</feature>
<comment type="subcellular location">
    <subcellularLocation>
        <location evidence="1">Golgi apparatus membrane</location>
        <topology evidence="1">Peripheral membrane protein</topology>
    </subcellularLocation>
</comment>
<feature type="compositionally biased region" description="Acidic residues" evidence="9">
    <location>
        <begin position="861"/>
        <end position="872"/>
    </location>
</feature>
<evidence type="ECO:0000259" key="10">
    <source>
        <dbReference type="Pfam" id="PF04136"/>
    </source>
</evidence>
<feature type="region of interest" description="Disordered" evidence="9">
    <location>
        <begin position="504"/>
        <end position="537"/>
    </location>
</feature>
<dbReference type="Proteomes" id="UP001521184">
    <property type="component" value="Unassembled WGS sequence"/>
</dbReference>
<keyword evidence="5" id="KW-0653">Protein transport</keyword>
<dbReference type="InterPro" id="IPR048320">
    <property type="entry name" value="COG3_N"/>
</dbReference>
<dbReference type="InterPro" id="IPR007265">
    <property type="entry name" value="COG_su3"/>
</dbReference>
<comment type="caution">
    <text evidence="12">The sequence shown here is derived from an EMBL/GenBank/DDBJ whole genome shotgun (WGS) entry which is preliminary data.</text>
</comment>
<dbReference type="Pfam" id="PF04136">
    <property type="entry name" value="COG3_N"/>
    <property type="match status" value="1"/>
</dbReference>
<evidence type="ECO:0000256" key="9">
    <source>
        <dbReference type="SAM" id="MobiDB-lite"/>
    </source>
</evidence>
<name>A0ABR3T7M1_9PEZI</name>
<evidence type="ECO:0000259" key="11">
    <source>
        <dbReference type="Pfam" id="PF20671"/>
    </source>
</evidence>
<dbReference type="Pfam" id="PF20671">
    <property type="entry name" value="COG3_C"/>
    <property type="match status" value="1"/>
</dbReference>
<organism evidence="12 13">
    <name type="scientific">Diplodia intermedia</name>
    <dbReference type="NCBI Taxonomy" id="856260"/>
    <lineage>
        <taxon>Eukaryota</taxon>
        <taxon>Fungi</taxon>
        <taxon>Dikarya</taxon>
        <taxon>Ascomycota</taxon>
        <taxon>Pezizomycotina</taxon>
        <taxon>Dothideomycetes</taxon>
        <taxon>Dothideomycetes incertae sedis</taxon>
        <taxon>Botryosphaeriales</taxon>
        <taxon>Botryosphaeriaceae</taxon>
        <taxon>Diplodia</taxon>
    </lineage>
</organism>
<evidence type="ECO:0000256" key="6">
    <source>
        <dbReference type="ARBA" id="ARBA00023034"/>
    </source>
</evidence>
<dbReference type="EMBL" id="JAKEKT020000116">
    <property type="protein sequence ID" value="KAL1635418.1"/>
    <property type="molecule type" value="Genomic_DNA"/>
</dbReference>
<feature type="compositionally biased region" description="Basic and acidic residues" evidence="9">
    <location>
        <begin position="504"/>
        <end position="514"/>
    </location>
</feature>
<keyword evidence="13" id="KW-1185">Reference proteome</keyword>
<evidence type="ECO:0000256" key="8">
    <source>
        <dbReference type="ARBA" id="ARBA00031339"/>
    </source>
</evidence>
<evidence type="ECO:0000256" key="4">
    <source>
        <dbReference type="ARBA" id="ARBA00022448"/>
    </source>
</evidence>
<evidence type="ECO:0000256" key="1">
    <source>
        <dbReference type="ARBA" id="ARBA00004395"/>
    </source>
</evidence>
<evidence type="ECO:0000256" key="3">
    <source>
        <dbReference type="ARBA" id="ARBA00020976"/>
    </source>
</evidence>
<feature type="compositionally biased region" description="Low complexity" evidence="9">
    <location>
        <begin position="842"/>
        <end position="851"/>
    </location>
</feature>
<comment type="similarity">
    <text evidence="2">Belongs to the COG3 family.</text>
</comment>
<evidence type="ECO:0000256" key="7">
    <source>
        <dbReference type="ARBA" id="ARBA00023136"/>
    </source>
</evidence>
<keyword evidence="7" id="KW-0472">Membrane</keyword>
<gene>
    <name evidence="12" type="primary">COG3</name>
    <name evidence="12" type="ORF">SLS58_010280</name>
</gene>
<keyword evidence="4" id="KW-0813">Transport</keyword>
<evidence type="ECO:0000313" key="13">
    <source>
        <dbReference type="Proteomes" id="UP001521184"/>
    </source>
</evidence>
<keyword evidence="6" id="KW-0333">Golgi apparatus</keyword>
<accession>A0ABR3T7M1</accession>
<feature type="region of interest" description="Disordered" evidence="9">
    <location>
        <begin position="842"/>
        <end position="880"/>
    </location>
</feature>
<dbReference type="InterPro" id="IPR048685">
    <property type="entry name" value="COG3_C"/>
</dbReference>
<reference evidence="12 13" key="1">
    <citation type="journal article" date="2023" name="Plant Dis.">
        <title>First Report of Diplodia intermedia Causing Canker and Dieback Diseases on Apple Trees in Canada.</title>
        <authorList>
            <person name="Ellouze W."/>
            <person name="Ilyukhin E."/>
            <person name="Sulman M."/>
            <person name="Ali S."/>
        </authorList>
    </citation>
    <scope>NUCLEOTIDE SEQUENCE [LARGE SCALE GENOMIC DNA]</scope>
    <source>
        <strain evidence="12 13">M45-28</strain>
    </source>
</reference>
<feature type="domain" description="Conserved oligomeric Golgi complex subunit 3 C-terminal" evidence="11">
    <location>
        <begin position="298"/>
        <end position="646"/>
    </location>
</feature>
<feature type="domain" description="Conserved oligomeric Golgi complex subunit 3 N-terminal" evidence="10">
    <location>
        <begin position="133"/>
        <end position="278"/>
    </location>
</feature>
<protein>
    <recommendedName>
        <fullName evidence="3">Conserved oligomeric Golgi complex subunit 3</fullName>
    </recommendedName>
    <alternativeName>
        <fullName evidence="8">Component of oligomeric Golgi complex 3</fullName>
    </alternativeName>
</protein>
<dbReference type="PANTHER" id="PTHR13302">
    <property type="entry name" value="CONSERVED OLIGOMERIC GOLGI COMPLEX COMPONENT 3"/>
    <property type="match status" value="1"/>
</dbReference>
<evidence type="ECO:0000256" key="5">
    <source>
        <dbReference type="ARBA" id="ARBA00022927"/>
    </source>
</evidence>
<feature type="region of interest" description="Disordered" evidence="9">
    <location>
        <begin position="1"/>
        <end position="46"/>
    </location>
</feature>